<dbReference type="RefSeq" id="XP_031870486.1">
    <property type="nucleotide sequence ID" value="XM_032013886.1"/>
</dbReference>
<dbReference type="Proteomes" id="UP000254866">
    <property type="component" value="Unassembled WGS sequence"/>
</dbReference>
<keyword evidence="2" id="KW-1185">Reference proteome</keyword>
<proteinExistence type="predicted"/>
<accession>A0A370TQN0</accession>
<dbReference type="GeneID" id="43598112"/>
<dbReference type="PANTHER" id="PTHR21310">
    <property type="entry name" value="AMINOGLYCOSIDE PHOSPHOTRANSFERASE-RELATED-RELATED"/>
    <property type="match status" value="1"/>
</dbReference>
<dbReference type="AlphaFoldDB" id="A0A370TQN0"/>
<dbReference type="SUPFAM" id="SSF56112">
    <property type="entry name" value="Protein kinase-like (PK-like)"/>
    <property type="match status" value="1"/>
</dbReference>
<comment type="caution">
    <text evidence="1">The sequence shown here is derived from an EMBL/GenBank/DDBJ whole genome shotgun (WGS) entry which is preliminary data.</text>
</comment>
<gene>
    <name evidence="1" type="ORF">BP5553_05263</name>
</gene>
<dbReference type="OrthoDB" id="5327538at2759"/>
<dbReference type="InterPro" id="IPR011009">
    <property type="entry name" value="Kinase-like_dom_sf"/>
</dbReference>
<evidence type="ECO:0000313" key="2">
    <source>
        <dbReference type="Proteomes" id="UP000254866"/>
    </source>
</evidence>
<name>A0A370TQN0_9HELO</name>
<dbReference type="PANTHER" id="PTHR21310:SF15">
    <property type="entry name" value="AMINOGLYCOSIDE PHOSPHOTRANSFERASE DOMAIN-CONTAINING PROTEIN"/>
    <property type="match status" value="1"/>
</dbReference>
<sequence length="281" mass="31816">MAKQDGLEWVDYFRGSLSDMPSTTLPATRRKRNIYFHADFDLRQLLLLAKRLRHQPCTCNDSQTPKAGALNWAIFLEFDDGVEWVLRAPCSSYAATQGVTGCLLEAATLKYIREHTSIPVAEVFHYSPTYENDIEIPYILMSKAAGHPLANYDWRTHTLEPSRPNGSVTPARVLTEEEKKKIMRQLGCYACQLFGLRFPTIGSLFEGDDGYYIDECLSPGHVLQDRETIEGIPRGPFHNEADYYSSLAAALHLHAEQLPMGHHVLRAPVPVPQEYPNFAKY</sequence>
<organism evidence="1 2">
    <name type="scientific">Venustampulla echinocandica</name>
    <dbReference type="NCBI Taxonomy" id="2656787"/>
    <lineage>
        <taxon>Eukaryota</taxon>
        <taxon>Fungi</taxon>
        <taxon>Dikarya</taxon>
        <taxon>Ascomycota</taxon>
        <taxon>Pezizomycotina</taxon>
        <taxon>Leotiomycetes</taxon>
        <taxon>Helotiales</taxon>
        <taxon>Pleuroascaceae</taxon>
        <taxon>Venustampulla</taxon>
    </lineage>
</organism>
<evidence type="ECO:0008006" key="3">
    <source>
        <dbReference type="Google" id="ProtNLM"/>
    </source>
</evidence>
<evidence type="ECO:0000313" key="1">
    <source>
        <dbReference type="EMBL" id="RDL37830.1"/>
    </source>
</evidence>
<reference evidence="1 2" key="1">
    <citation type="journal article" date="2018" name="IMA Fungus">
        <title>IMA Genome-F 9: Draft genome sequence of Annulohypoxylon stygium, Aspergillus mulundensis, Berkeleyomyces basicola (syn. Thielaviopsis basicola), Ceratocystis smalleyi, two Cercospora beticola strains, Coleophoma cylindrospora, Fusarium fracticaudum, Phialophora cf. hyalina, and Morchella septimelata.</title>
        <authorList>
            <person name="Wingfield B.D."/>
            <person name="Bills G.F."/>
            <person name="Dong Y."/>
            <person name="Huang W."/>
            <person name="Nel W.J."/>
            <person name="Swalarsk-Parry B.S."/>
            <person name="Vaghefi N."/>
            <person name="Wilken P.M."/>
            <person name="An Z."/>
            <person name="de Beer Z.W."/>
            <person name="De Vos L."/>
            <person name="Chen L."/>
            <person name="Duong T.A."/>
            <person name="Gao Y."/>
            <person name="Hammerbacher A."/>
            <person name="Kikkert J.R."/>
            <person name="Li Y."/>
            <person name="Li H."/>
            <person name="Li K."/>
            <person name="Li Q."/>
            <person name="Liu X."/>
            <person name="Ma X."/>
            <person name="Naidoo K."/>
            <person name="Pethybridge S.J."/>
            <person name="Sun J."/>
            <person name="Steenkamp E.T."/>
            <person name="van der Nest M.A."/>
            <person name="van Wyk S."/>
            <person name="Wingfield M.J."/>
            <person name="Xiong C."/>
            <person name="Yue Q."/>
            <person name="Zhang X."/>
        </authorList>
    </citation>
    <scope>NUCLEOTIDE SEQUENCE [LARGE SCALE GENOMIC DNA]</scope>
    <source>
        <strain evidence="1 2">BP 5553</strain>
    </source>
</reference>
<dbReference type="EMBL" id="NPIC01000003">
    <property type="protein sequence ID" value="RDL37830.1"/>
    <property type="molecule type" value="Genomic_DNA"/>
</dbReference>
<protein>
    <recommendedName>
        <fullName evidence="3">Aminoglycoside phosphotransferase domain-containing protein</fullName>
    </recommendedName>
</protein>
<dbReference type="STRING" id="2656787.A0A370TQN0"/>
<dbReference type="InterPro" id="IPR051678">
    <property type="entry name" value="AGP_Transferase"/>
</dbReference>